<sequence>MIHPGKSLLSTLSVPEWQTFGKDRLQAPLTNGGLVSLAVHITGENPVFEISYLSPEDHSNPTALTTLSTPGFVVPMTRFHDQSALFNVYAPLDASVPFERAQVDQLFFPITDNKHPVNSFRVLHYVPYRQHDTHDSYSALGNVFLAFGFHETKFWVDMAVFKADQAPTTLEVWNSYLDGGSRARARLDCQVSVSRPFPWLRPYYELMVTVETIQSGRWHGKYYINLNTKISEANDMKIKNPEDSPTLKREKSAYSLLKDDIWGA</sequence>
<name>A0ABR1IXZ2_9AGAR</name>
<protein>
    <submittedName>
        <fullName evidence="1">Uncharacterized protein</fullName>
    </submittedName>
</protein>
<reference evidence="1 2" key="1">
    <citation type="submission" date="2024-01" db="EMBL/GenBank/DDBJ databases">
        <title>A draft genome for the cacao thread blight pathogen Marasmiellus scandens.</title>
        <authorList>
            <person name="Baruah I.K."/>
            <person name="Leung J."/>
            <person name="Bukari Y."/>
            <person name="Amoako-Attah I."/>
            <person name="Meinhardt L.W."/>
            <person name="Bailey B.A."/>
            <person name="Cohen S.P."/>
        </authorList>
    </citation>
    <scope>NUCLEOTIDE SEQUENCE [LARGE SCALE GENOMIC DNA]</scope>
    <source>
        <strain evidence="1 2">GH-19</strain>
    </source>
</reference>
<dbReference type="EMBL" id="JBANRG010000052">
    <property type="protein sequence ID" value="KAK7444107.1"/>
    <property type="molecule type" value="Genomic_DNA"/>
</dbReference>
<keyword evidence="2" id="KW-1185">Reference proteome</keyword>
<gene>
    <name evidence="1" type="ORF">VKT23_015504</name>
</gene>
<proteinExistence type="predicted"/>
<dbReference type="Proteomes" id="UP001498398">
    <property type="component" value="Unassembled WGS sequence"/>
</dbReference>
<comment type="caution">
    <text evidence="1">The sequence shown here is derived from an EMBL/GenBank/DDBJ whole genome shotgun (WGS) entry which is preliminary data.</text>
</comment>
<evidence type="ECO:0000313" key="2">
    <source>
        <dbReference type="Proteomes" id="UP001498398"/>
    </source>
</evidence>
<accession>A0ABR1IXZ2</accession>
<organism evidence="1 2">
    <name type="scientific">Marasmiellus scandens</name>
    <dbReference type="NCBI Taxonomy" id="2682957"/>
    <lineage>
        <taxon>Eukaryota</taxon>
        <taxon>Fungi</taxon>
        <taxon>Dikarya</taxon>
        <taxon>Basidiomycota</taxon>
        <taxon>Agaricomycotina</taxon>
        <taxon>Agaricomycetes</taxon>
        <taxon>Agaricomycetidae</taxon>
        <taxon>Agaricales</taxon>
        <taxon>Marasmiineae</taxon>
        <taxon>Omphalotaceae</taxon>
        <taxon>Marasmiellus</taxon>
    </lineage>
</organism>
<evidence type="ECO:0000313" key="1">
    <source>
        <dbReference type="EMBL" id="KAK7444107.1"/>
    </source>
</evidence>